<dbReference type="AlphaFoldDB" id="A0A2T6BL00"/>
<proteinExistence type="predicted"/>
<keyword evidence="2" id="KW-0489">Methyltransferase</keyword>
<comment type="caution">
    <text evidence="2">The sequence shown here is derived from an EMBL/GenBank/DDBJ whole genome shotgun (WGS) entry which is preliminary data.</text>
</comment>
<dbReference type="InterPro" id="IPR029063">
    <property type="entry name" value="SAM-dependent_MTases_sf"/>
</dbReference>
<dbReference type="Pfam" id="PF13649">
    <property type="entry name" value="Methyltransf_25"/>
    <property type="match status" value="1"/>
</dbReference>
<dbReference type="InterPro" id="IPR041698">
    <property type="entry name" value="Methyltransf_25"/>
</dbReference>
<evidence type="ECO:0000313" key="2">
    <source>
        <dbReference type="EMBL" id="PTX56725.1"/>
    </source>
</evidence>
<gene>
    <name evidence="2" type="ORF">C8N43_1387</name>
</gene>
<feature type="domain" description="Methyltransferase" evidence="1">
    <location>
        <begin position="59"/>
        <end position="134"/>
    </location>
</feature>
<dbReference type="CDD" id="cd02440">
    <property type="entry name" value="AdoMet_MTases"/>
    <property type="match status" value="1"/>
</dbReference>
<organism evidence="2 3">
    <name type="scientific">Litoreibacter ponti</name>
    <dbReference type="NCBI Taxonomy" id="1510457"/>
    <lineage>
        <taxon>Bacteria</taxon>
        <taxon>Pseudomonadati</taxon>
        <taxon>Pseudomonadota</taxon>
        <taxon>Alphaproteobacteria</taxon>
        <taxon>Rhodobacterales</taxon>
        <taxon>Roseobacteraceae</taxon>
        <taxon>Litoreibacter</taxon>
    </lineage>
</organism>
<dbReference type="OrthoDB" id="9807911at2"/>
<sequence length="207" mass="22013">MTRSPSLDAAYALQSPDDNRALYRDWAETYDASFAQSMDYQLPQMVATAFHAEGGTGPVLDIGAGTGLAADALRALGDYEVDALDLSAEMLAVARRKGLYQGYIEADLTKTLPLEPRYNGLISSGTFTHGHVGPDVLDGLLDAALPGALCVLSVNAEHFAARGFAAKFDALAPRITGFEVRTVDIYGASADSNHAHDKGYIAVFRAL</sequence>
<dbReference type="GO" id="GO:0032259">
    <property type="term" value="P:methylation"/>
    <property type="evidence" value="ECO:0007669"/>
    <property type="project" value="UniProtKB-KW"/>
</dbReference>
<dbReference type="RefSeq" id="WP_107846273.1">
    <property type="nucleotide sequence ID" value="NZ_QBKS01000001.1"/>
</dbReference>
<dbReference type="SUPFAM" id="SSF53335">
    <property type="entry name" value="S-adenosyl-L-methionine-dependent methyltransferases"/>
    <property type="match status" value="1"/>
</dbReference>
<evidence type="ECO:0000259" key="1">
    <source>
        <dbReference type="Pfam" id="PF13649"/>
    </source>
</evidence>
<keyword evidence="2" id="KW-0808">Transferase</keyword>
<accession>A0A2T6BL00</accession>
<dbReference type="Gene3D" id="3.40.50.150">
    <property type="entry name" value="Vaccinia Virus protein VP39"/>
    <property type="match status" value="1"/>
</dbReference>
<evidence type="ECO:0000313" key="3">
    <source>
        <dbReference type="Proteomes" id="UP000243978"/>
    </source>
</evidence>
<dbReference type="Proteomes" id="UP000243978">
    <property type="component" value="Unassembled WGS sequence"/>
</dbReference>
<keyword evidence="3" id="KW-1185">Reference proteome</keyword>
<protein>
    <submittedName>
        <fullName evidence="2">Methyltransferase family protein</fullName>
    </submittedName>
</protein>
<dbReference type="EMBL" id="QBKS01000001">
    <property type="protein sequence ID" value="PTX56725.1"/>
    <property type="molecule type" value="Genomic_DNA"/>
</dbReference>
<reference evidence="2 3" key="1">
    <citation type="submission" date="2018-04" db="EMBL/GenBank/DDBJ databases">
        <title>Genomic Encyclopedia of Archaeal and Bacterial Type Strains, Phase II (KMG-II): from individual species to whole genera.</title>
        <authorList>
            <person name="Goeker M."/>
        </authorList>
    </citation>
    <scope>NUCLEOTIDE SEQUENCE [LARGE SCALE GENOMIC DNA]</scope>
    <source>
        <strain evidence="2 3">DSM 100977</strain>
    </source>
</reference>
<dbReference type="GO" id="GO:0008168">
    <property type="term" value="F:methyltransferase activity"/>
    <property type="evidence" value="ECO:0007669"/>
    <property type="project" value="UniProtKB-KW"/>
</dbReference>
<name>A0A2T6BL00_9RHOB</name>